<comment type="caution">
    <text evidence="1">The sequence shown here is derived from an EMBL/GenBank/DDBJ whole genome shotgun (WGS) entry which is preliminary data.</text>
</comment>
<accession>A0A6I4UWZ0</accession>
<name>A0A6I4UWZ0_9SPHN</name>
<dbReference type="InterPro" id="IPR037079">
    <property type="entry name" value="AF2212/PG0164-like_sf"/>
</dbReference>
<protein>
    <submittedName>
        <fullName evidence="1">DUF1905 domain-containing protein</fullName>
    </submittedName>
</protein>
<evidence type="ECO:0000313" key="2">
    <source>
        <dbReference type="Proteomes" id="UP000469159"/>
    </source>
</evidence>
<dbReference type="EMBL" id="WTYK01000005">
    <property type="protein sequence ID" value="MXP41927.1"/>
    <property type="molecule type" value="Genomic_DNA"/>
</dbReference>
<proteinExistence type="predicted"/>
<dbReference type="AlphaFoldDB" id="A0A6I4UWZ0"/>
<dbReference type="OrthoDB" id="9808666at2"/>
<keyword evidence="2" id="KW-1185">Reference proteome</keyword>
<dbReference type="Proteomes" id="UP000469159">
    <property type="component" value="Unassembled WGS sequence"/>
</dbReference>
<reference evidence="1 2" key="1">
    <citation type="submission" date="2019-12" db="EMBL/GenBank/DDBJ databases">
        <title>Genomic-based taxomic classification of the family Erythrobacteraceae.</title>
        <authorList>
            <person name="Xu L."/>
        </authorList>
    </citation>
    <scope>NUCLEOTIDE SEQUENCE [LARGE SCALE GENOMIC DNA]</scope>
    <source>
        <strain evidence="1 2">MCCC 1K02066</strain>
    </source>
</reference>
<dbReference type="Pfam" id="PF08922">
    <property type="entry name" value="DUF1905"/>
    <property type="match status" value="1"/>
</dbReference>
<dbReference type="InterPro" id="IPR015018">
    <property type="entry name" value="DUF1905"/>
</dbReference>
<sequence>MLIWTNEAERSSMGFVVVPQPAADAISAYELARRLELGKRRGFGSVKVTVRVGGSEWQTSVFPQKSGTWFLPIKVAVRRAEGLDEGAPVEVELELQ</sequence>
<gene>
    <name evidence="1" type="ORF">GRI75_09780</name>
</gene>
<organism evidence="1 2">
    <name type="scientific">Croceibacterium soli</name>
    <dbReference type="NCBI Taxonomy" id="1739690"/>
    <lineage>
        <taxon>Bacteria</taxon>
        <taxon>Pseudomonadati</taxon>
        <taxon>Pseudomonadota</taxon>
        <taxon>Alphaproteobacteria</taxon>
        <taxon>Sphingomonadales</taxon>
        <taxon>Erythrobacteraceae</taxon>
        <taxon>Croceibacterium</taxon>
    </lineage>
</organism>
<dbReference type="SUPFAM" id="SSF141694">
    <property type="entry name" value="AF2212/PG0164-like"/>
    <property type="match status" value="1"/>
</dbReference>
<evidence type="ECO:0000313" key="1">
    <source>
        <dbReference type="EMBL" id="MXP41927.1"/>
    </source>
</evidence>
<dbReference type="Gene3D" id="2.40.30.100">
    <property type="entry name" value="AF2212/PG0164-like"/>
    <property type="match status" value="1"/>
</dbReference>